<evidence type="ECO:0000256" key="8">
    <source>
        <dbReference type="SAM" id="MobiDB-lite"/>
    </source>
</evidence>
<comment type="caution">
    <text evidence="10">The sequence shown here is derived from an EMBL/GenBank/DDBJ whole genome shotgun (WGS) entry which is preliminary data.</text>
</comment>
<keyword evidence="2" id="KW-0723">Serine/threonine-protein kinase</keyword>
<dbReference type="Pfam" id="PF00069">
    <property type="entry name" value="Pkinase"/>
    <property type="match status" value="1"/>
</dbReference>
<dbReference type="Gene3D" id="1.10.510.10">
    <property type="entry name" value="Transferase(Phosphotransferase) domain 1"/>
    <property type="match status" value="1"/>
</dbReference>
<keyword evidence="5" id="KW-0418">Kinase</keyword>
<dbReference type="GO" id="GO:0004674">
    <property type="term" value="F:protein serine/threonine kinase activity"/>
    <property type="evidence" value="ECO:0007669"/>
    <property type="project" value="UniProtKB-KW"/>
</dbReference>
<name>A0A9W6QTR3_9PSEU</name>
<evidence type="ECO:0000256" key="5">
    <source>
        <dbReference type="ARBA" id="ARBA00022777"/>
    </source>
</evidence>
<evidence type="ECO:0000259" key="9">
    <source>
        <dbReference type="PROSITE" id="PS50011"/>
    </source>
</evidence>
<feature type="domain" description="Protein kinase" evidence="9">
    <location>
        <begin position="64"/>
        <end position="321"/>
    </location>
</feature>
<dbReference type="SMART" id="SM00220">
    <property type="entry name" value="S_TKc"/>
    <property type="match status" value="1"/>
</dbReference>
<sequence length="516" mass="54441">MAKASVGERAEKSATARWRHEDYVGFAASDRGHGRCRWRVRRSWVWKYIPLVHVTPRPPVIAGLSLGGPLGQGGFGTVFLARQDRLQRDVAVKVDNRVLQTDRDRDRFLREARAAARLSGHPHVVNVYDAGVTADGRPYIVMELCTGGSLADVLAQRGRLPVAEVTEMGARLADALAQAHQVGILHRDIKPANILVNSFGAVKLADFGLAAILDAHAESTVTVGALSPYYAAPEVFAHAAPSAAGDIYSLAATLYTLATGNRPRDIPWPAQSLDSLIAALRAPVAPIPDAPPSFNAALLNALASDSSRRTTDARQLRDELDGLRPIRPLPHVASNRARAVRITAAAVAVPALLAAGFFGSTLTGTKTQPQTTTTPSTTAQAAATPPPGMTACAGSDKSGFCVTDKCFGGLVNIADVDIKAKPLDCAGEHNWQAFTGTWLPTGAQDMTGTDLAALPEVSGICTAEVMAARTRQGADTSGWQITILPSKTGSPDRLYLYCLARPGEGEPPDGSAFATG</sequence>
<dbReference type="EMBL" id="BSSD01000010">
    <property type="protein sequence ID" value="GLW94783.1"/>
    <property type="molecule type" value="Genomic_DNA"/>
</dbReference>
<dbReference type="PROSITE" id="PS00107">
    <property type="entry name" value="PROTEIN_KINASE_ATP"/>
    <property type="match status" value="1"/>
</dbReference>
<evidence type="ECO:0000256" key="4">
    <source>
        <dbReference type="ARBA" id="ARBA00022741"/>
    </source>
</evidence>
<dbReference type="Gene3D" id="3.30.200.20">
    <property type="entry name" value="Phosphorylase Kinase, domain 1"/>
    <property type="match status" value="1"/>
</dbReference>
<keyword evidence="4 7" id="KW-0547">Nucleotide-binding</keyword>
<evidence type="ECO:0000313" key="11">
    <source>
        <dbReference type="Proteomes" id="UP001165042"/>
    </source>
</evidence>
<accession>A0A9W6QTR3</accession>
<evidence type="ECO:0000256" key="7">
    <source>
        <dbReference type="PROSITE-ProRule" id="PRU10141"/>
    </source>
</evidence>
<protein>
    <recommendedName>
        <fullName evidence="1">non-specific serine/threonine protein kinase</fullName>
        <ecNumber evidence="1">2.7.11.1</ecNumber>
    </recommendedName>
</protein>
<dbReference type="PANTHER" id="PTHR43289">
    <property type="entry name" value="MITOGEN-ACTIVATED PROTEIN KINASE KINASE KINASE 20-RELATED"/>
    <property type="match status" value="1"/>
</dbReference>
<dbReference type="PANTHER" id="PTHR43289:SF6">
    <property type="entry name" value="SERINE_THREONINE-PROTEIN KINASE NEKL-3"/>
    <property type="match status" value="1"/>
</dbReference>
<evidence type="ECO:0000256" key="2">
    <source>
        <dbReference type="ARBA" id="ARBA00022527"/>
    </source>
</evidence>
<dbReference type="InterPro" id="IPR017441">
    <property type="entry name" value="Protein_kinase_ATP_BS"/>
</dbReference>
<dbReference type="InterPro" id="IPR011009">
    <property type="entry name" value="Kinase-like_dom_sf"/>
</dbReference>
<dbReference type="GO" id="GO:0005524">
    <property type="term" value="F:ATP binding"/>
    <property type="evidence" value="ECO:0007669"/>
    <property type="project" value="UniProtKB-UniRule"/>
</dbReference>
<evidence type="ECO:0000313" key="10">
    <source>
        <dbReference type="EMBL" id="GLW94783.1"/>
    </source>
</evidence>
<keyword evidence="6 7" id="KW-0067">ATP-binding</keyword>
<keyword evidence="11" id="KW-1185">Reference proteome</keyword>
<feature type="binding site" evidence="7">
    <location>
        <position position="93"/>
    </location>
    <ligand>
        <name>ATP</name>
        <dbReference type="ChEBI" id="CHEBI:30616"/>
    </ligand>
</feature>
<dbReference type="PROSITE" id="PS50011">
    <property type="entry name" value="PROTEIN_KINASE_DOM"/>
    <property type="match status" value="1"/>
</dbReference>
<evidence type="ECO:0000256" key="6">
    <source>
        <dbReference type="ARBA" id="ARBA00022840"/>
    </source>
</evidence>
<reference evidence="10" key="1">
    <citation type="submission" date="2023-02" db="EMBL/GenBank/DDBJ databases">
        <title>Actinokineospora globicatena NBRC 15670.</title>
        <authorList>
            <person name="Ichikawa N."/>
            <person name="Sato H."/>
            <person name="Tonouchi N."/>
        </authorList>
    </citation>
    <scope>NUCLEOTIDE SEQUENCE</scope>
    <source>
        <strain evidence="10">NBRC 15670</strain>
    </source>
</reference>
<evidence type="ECO:0000256" key="1">
    <source>
        <dbReference type="ARBA" id="ARBA00012513"/>
    </source>
</evidence>
<dbReference type="CDD" id="cd14014">
    <property type="entry name" value="STKc_PknB_like"/>
    <property type="match status" value="1"/>
</dbReference>
<keyword evidence="3" id="KW-0808">Transferase</keyword>
<proteinExistence type="predicted"/>
<dbReference type="AlphaFoldDB" id="A0A9W6QTR3"/>
<evidence type="ECO:0000256" key="3">
    <source>
        <dbReference type="ARBA" id="ARBA00022679"/>
    </source>
</evidence>
<dbReference type="PROSITE" id="PS00108">
    <property type="entry name" value="PROTEIN_KINASE_ST"/>
    <property type="match status" value="1"/>
</dbReference>
<dbReference type="Proteomes" id="UP001165042">
    <property type="component" value="Unassembled WGS sequence"/>
</dbReference>
<dbReference type="InterPro" id="IPR008271">
    <property type="entry name" value="Ser/Thr_kinase_AS"/>
</dbReference>
<dbReference type="EC" id="2.7.11.1" evidence="1"/>
<dbReference type="InterPro" id="IPR000719">
    <property type="entry name" value="Prot_kinase_dom"/>
</dbReference>
<organism evidence="10 11">
    <name type="scientific">Actinokineospora globicatena</name>
    <dbReference type="NCBI Taxonomy" id="103729"/>
    <lineage>
        <taxon>Bacteria</taxon>
        <taxon>Bacillati</taxon>
        <taxon>Actinomycetota</taxon>
        <taxon>Actinomycetes</taxon>
        <taxon>Pseudonocardiales</taxon>
        <taxon>Pseudonocardiaceae</taxon>
        <taxon>Actinokineospora</taxon>
    </lineage>
</organism>
<feature type="region of interest" description="Disordered" evidence="8">
    <location>
        <begin position="363"/>
        <end position="385"/>
    </location>
</feature>
<gene>
    <name evidence="10" type="ORF">Aglo03_55990</name>
</gene>
<dbReference type="SUPFAM" id="SSF56112">
    <property type="entry name" value="Protein kinase-like (PK-like)"/>
    <property type="match status" value="1"/>
</dbReference>